<comment type="caution">
    <text evidence="1">The sequence shown here is derived from an EMBL/GenBank/DDBJ whole genome shotgun (WGS) entry which is preliminary data.</text>
</comment>
<protein>
    <submittedName>
        <fullName evidence="1">Uncharacterized protein</fullName>
    </submittedName>
</protein>
<organism evidence="1 2">
    <name type="scientific">Fusarium oxysporum f. sp. radicis-cucumerinum</name>
    <dbReference type="NCBI Taxonomy" id="327505"/>
    <lineage>
        <taxon>Eukaryota</taxon>
        <taxon>Fungi</taxon>
        <taxon>Dikarya</taxon>
        <taxon>Ascomycota</taxon>
        <taxon>Pezizomycotina</taxon>
        <taxon>Sordariomycetes</taxon>
        <taxon>Hypocreomycetidae</taxon>
        <taxon>Hypocreales</taxon>
        <taxon>Nectriaceae</taxon>
        <taxon>Fusarium</taxon>
        <taxon>Fusarium oxysporum species complex</taxon>
    </lineage>
</organism>
<dbReference type="EMBL" id="MABQ02000007">
    <property type="protein sequence ID" value="PCD30315.1"/>
    <property type="molecule type" value="Genomic_DNA"/>
</dbReference>
<accession>A0A2H3GHT5</accession>
<reference evidence="1 2" key="2">
    <citation type="journal article" date="2017" name="Sci. Rep.">
        <title>A mobile pathogenicity chromosome in Fusarium oxysporum for infection of multiple cucurbit species.</title>
        <authorList>
            <person name="van Dam P."/>
            <person name="Fokkens L."/>
            <person name="Ayukawa Y."/>
            <person name="van der Gragt M."/>
            <person name="Ter Horst A."/>
            <person name="Brankovics B."/>
            <person name="Houterman P.M."/>
            <person name="Arie T."/>
            <person name="Rep M."/>
        </authorList>
    </citation>
    <scope>NUCLEOTIDE SEQUENCE [LARGE SCALE GENOMIC DNA]</scope>
    <source>
        <strain evidence="1 2">Forc016</strain>
    </source>
</reference>
<evidence type="ECO:0000313" key="2">
    <source>
        <dbReference type="Proteomes" id="UP000219602"/>
    </source>
</evidence>
<dbReference type="Proteomes" id="UP000219602">
    <property type="component" value="Chromosome 9"/>
</dbReference>
<evidence type="ECO:0000313" key="1">
    <source>
        <dbReference type="EMBL" id="PCD30315.1"/>
    </source>
</evidence>
<sequence length="444" mass="50389">MDVFKRLSPELIAPILSSLPDLKSLYNIVKASPYVFHFFNSPHGAAILDDLLGSWGQAIEDKDVYVRDMEGEEGSMKCREHGALPWVPLILRLVALIRHCTSTNQPADSFECLFLKYFMPKNNDNGHEFVHDLQLPPDNIPRIRLEDVIDGPQSFSPREMLILIRKIKVLSEECFQFFYGRMQATTPQHLVDKSFDLGPLPWNYRHDGQPWGEPYELDAGPAPSRWEMQGLIFGFCNLQLRYELSTAIHEGRLDWSASDAEAIRDLGSAEKCSPELGAWTLLNSWESVWSAVLYVRYLEGVPDESSCVGNTDGENRRILFNDTGFRPLTGGRLRLPQPKYETSDFEWPTTTSRQPLLPPFDNFFAINCRFVIGVNGGLCAQDIFSFESTSELTAGLLFRPFRRLGFGIWDVERLHGRSIGGVLSIDLGTRLESWFSSPQVAQFV</sequence>
<name>A0A2H3GHT5_FUSOX</name>
<gene>
    <name evidence="1" type="ORF">AU210_009997</name>
</gene>
<reference evidence="1 2" key="1">
    <citation type="journal article" date="2016" name="Environ. Microbiol.">
        <title>Effector profiles distinguish formae speciales of Fusarium oxysporum.</title>
        <authorList>
            <person name="van Dam P."/>
            <person name="Fokkens L."/>
            <person name="Schmidt S.M."/>
            <person name="Linmans J.H."/>
            <person name="Kistler H.C."/>
            <person name="Ma L.J."/>
            <person name="Rep M."/>
        </authorList>
    </citation>
    <scope>NUCLEOTIDE SEQUENCE [LARGE SCALE GENOMIC DNA]</scope>
    <source>
        <strain evidence="1 2">Forc016</strain>
    </source>
</reference>
<proteinExistence type="predicted"/>
<dbReference type="AlphaFoldDB" id="A0A2H3GHT5"/>